<feature type="compositionally biased region" description="Low complexity" evidence="1">
    <location>
        <begin position="201"/>
        <end position="210"/>
    </location>
</feature>
<dbReference type="OrthoDB" id="4379767at2"/>
<accession>A0A4R0HSQ4</accession>
<feature type="domain" description="Protein NO VEIN C-terminal" evidence="2">
    <location>
        <begin position="221"/>
        <end position="286"/>
    </location>
</feature>
<proteinExistence type="predicted"/>
<keyword evidence="4" id="KW-1185">Reference proteome</keyword>
<comment type="caution">
    <text evidence="3">The sequence shown here is derived from an EMBL/GenBank/DDBJ whole genome shotgun (WGS) entry which is preliminary data.</text>
</comment>
<dbReference type="RefSeq" id="WP_131335288.1">
    <property type="nucleotide sequence ID" value="NZ_SJJZ01000001.1"/>
</dbReference>
<organism evidence="3 4">
    <name type="scientific">Kribbella soli</name>
    <dbReference type="NCBI Taxonomy" id="1124743"/>
    <lineage>
        <taxon>Bacteria</taxon>
        <taxon>Bacillati</taxon>
        <taxon>Actinomycetota</taxon>
        <taxon>Actinomycetes</taxon>
        <taxon>Propionibacteriales</taxon>
        <taxon>Kribbellaceae</taxon>
        <taxon>Kribbella</taxon>
    </lineage>
</organism>
<dbReference type="InterPro" id="IPR024975">
    <property type="entry name" value="NOV_C"/>
</dbReference>
<dbReference type="EMBL" id="SJJZ01000001">
    <property type="protein sequence ID" value="TCC10899.1"/>
    <property type="molecule type" value="Genomic_DNA"/>
</dbReference>
<dbReference type="AlphaFoldDB" id="A0A4R0HSQ4"/>
<evidence type="ECO:0000313" key="3">
    <source>
        <dbReference type="EMBL" id="TCC10899.1"/>
    </source>
</evidence>
<evidence type="ECO:0000256" key="1">
    <source>
        <dbReference type="SAM" id="MobiDB-lite"/>
    </source>
</evidence>
<dbReference type="Pfam" id="PF13020">
    <property type="entry name" value="NOV_C"/>
    <property type="match status" value="1"/>
</dbReference>
<protein>
    <submittedName>
        <fullName evidence="3">DUF3883 domain-containing protein</fullName>
    </submittedName>
</protein>
<feature type="region of interest" description="Disordered" evidence="1">
    <location>
        <begin position="191"/>
        <end position="210"/>
    </location>
</feature>
<evidence type="ECO:0000259" key="2">
    <source>
        <dbReference type="Pfam" id="PF13020"/>
    </source>
</evidence>
<reference evidence="3 4" key="1">
    <citation type="submission" date="2019-02" db="EMBL/GenBank/DDBJ databases">
        <title>Kribbella capetownensis sp. nov. and Kribbella speibonae sp. nov., isolated from soil.</title>
        <authorList>
            <person name="Curtis S.M."/>
            <person name="Norton I."/>
            <person name="Everest G.J."/>
            <person name="Meyers P.R."/>
        </authorList>
    </citation>
    <scope>NUCLEOTIDE SEQUENCE [LARGE SCALE GENOMIC DNA]</scope>
    <source>
        <strain evidence="3 4">KCTC 29219</strain>
    </source>
</reference>
<evidence type="ECO:0000313" key="4">
    <source>
        <dbReference type="Proteomes" id="UP000292346"/>
    </source>
</evidence>
<dbReference type="Proteomes" id="UP000292346">
    <property type="component" value="Unassembled WGS sequence"/>
</dbReference>
<sequence length="337" mass="37258">MAINNWWADDPSQRYWMEITTRAAPGYDLLAPKLDGGGLPQWSYTLVSHVQPGDRVLHYKTNLAGGGAVIGWSEAVTPPSTGTITWQARGTRGRARATAITGPSWFVALGGFNELDAWVRGRDLAAIDHQLFAVRDRLEQSYGRPVYFPFFRYRPGEIRAQQGYLVKFPLELFGLLPNLASASSAAVSEANLVEDEERPGTRAPRGAAARAQDPVLRAAIERRSLDVTKAHYVSLGAVDVDEIGKPYDLALTLDGVERHIEVKGSSLEIDTVELTLKEVLHAEDFQPTDLAVVDGISWKRMRDGSIKTSGGRLRLWRDWAPRDDSLSARKFAYSLPS</sequence>
<name>A0A4R0HSQ4_9ACTN</name>
<gene>
    <name evidence="3" type="ORF">E0H45_06240</name>
</gene>